<feature type="region of interest" description="Disordered" evidence="1">
    <location>
        <begin position="80"/>
        <end position="117"/>
    </location>
</feature>
<evidence type="ECO:0000313" key="2">
    <source>
        <dbReference type="Proteomes" id="UP000025227"/>
    </source>
</evidence>
<keyword evidence="2" id="KW-1185">Reference proteome</keyword>
<dbReference type="Proteomes" id="UP000025227">
    <property type="component" value="Unplaced"/>
</dbReference>
<organism evidence="2 3">
    <name type="scientific">Haemonchus contortus</name>
    <name type="common">Barber pole worm</name>
    <dbReference type="NCBI Taxonomy" id="6289"/>
    <lineage>
        <taxon>Eukaryota</taxon>
        <taxon>Metazoa</taxon>
        <taxon>Ecdysozoa</taxon>
        <taxon>Nematoda</taxon>
        <taxon>Chromadorea</taxon>
        <taxon>Rhabditida</taxon>
        <taxon>Rhabditina</taxon>
        <taxon>Rhabditomorpha</taxon>
        <taxon>Strongyloidea</taxon>
        <taxon>Trichostrongylidae</taxon>
        <taxon>Haemonchus</taxon>
    </lineage>
</organism>
<reference evidence="3" key="1">
    <citation type="submission" date="2020-12" db="UniProtKB">
        <authorList>
            <consortium name="WormBaseParasite"/>
        </authorList>
    </citation>
    <scope>IDENTIFICATION</scope>
    <source>
        <strain evidence="3">MHco3</strain>
    </source>
</reference>
<evidence type="ECO:0000313" key="3">
    <source>
        <dbReference type="WBParaSite" id="HCON_00044620-00001"/>
    </source>
</evidence>
<protein>
    <submittedName>
        <fullName evidence="3">Secreted protein</fullName>
    </submittedName>
</protein>
<evidence type="ECO:0000256" key="1">
    <source>
        <dbReference type="SAM" id="MobiDB-lite"/>
    </source>
</evidence>
<sequence>MIVAKTVQLFVVLKISDRSGVATVDNASSRDYINITKPTTKTNSKKIKKIDKIKAEKCEKTICHHKDTLVKVGVVEAKATPPTPTVNESRKRDRSFSEIPTQRVGRLGVRPGGAVCG</sequence>
<name>A0A7I5E7B0_HAECO</name>
<dbReference type="WBParaSite" id="HCON_00044620-00001">
    <property type="protein sequence ID" value="HCON_00044620-00001"/>
    <property type="gene ID" value="HCON_00044620"/>
</dbReference>
<dbReference type="AlphaFoldDB" id="A0A7I5E7B0"/>
<accession>A0A7I5E7B0</accession>
<proteinExistence type="predicted"/>